<proteinExistence type="predicted"/>
<sequence length="59" mass="6992">MISREVINYFIKEIKEWGLEAEVISAIDDKWEELLKEDDLAYQYEYVSVLSKILSNHLA</sequence>
<keyword evidence="2" id="KW-1185">Reference proteome</keyword>
<name>A0A1T4R222_9FUSO</name>
<accession>A0A1T4R222</accession>
<dbReference type="RefSeq" id="WP_078694961.1">
    <property type="nucleotide sequence ID" value="NZ_FUWX01000040.1"/>
</dbReference>
<evidence type="ECO:0000313" key="2">
    <source>
        <dbReference type="Proteomes" id="UP000191153"/>
    </source>
</evidence>
<gene>
    <name evidence="1" type="ORF">SAMN02745174_02554</name>
</gene>
<reference evidence="1 2" key="1">
    <citation type="submission" date="2017-02" db="EMBL/GenBank/DDBJ databases">
        <authorList>
            <person name="Peterson S.W."/>
        </authorList>
    </citation>
    <scope>NUCLEOTIDE SEQUENCE [LARGE SCALE GENOMIC DNA]</scope>
    <source>
        <strain evidence="1 2">ATCC 700028</strain>
    </source>
</reference>
<organism evidence="1 2">
    <name type="scientific">Cetobacterium ceti</name>
    <dbReference type="NCBI Taxonomy" id="180163"/>
    <lineage>
        <taxon>Bacteria</taxon>
        <taxon>Fusobacteriati</taxon>
        <taxon>Fusobacteriota</taxon>
        <taxon>Fusobacteriia</taxon>
        <taxon>Fusobacteriales</taxon>
        <taxon>Fusobacteriaceae</taxon>
        <taxon>Cetobacterium</taxon>
    </lineage>
</organism>
<dbReference type="EMBL" id="FUWX01000040">
    <property type="protein sequence ID" value="SKA10029.1"/>
    <property type="molecule type" value="Genomic_DNA"/>
</dbReference>
<evidence type="ECO:0000313" key="1">
    <source>
        <dbReference type="EMBL" id="SKA10029.1"/>
    </source>
</evidence>
<dbReference type="STRING" id="180163.SAMN02745174_02554"/>
<dbReference type="Proteomes" id="UP000191153">
    <property type="component" value="Unassembled WGS sequence"/>
</dbReference>
<protein>
    <submittedName>
        <fullName evidence="1">Uncharacterized protein</fullName>
    </submittedName>
</protein>
<dbReference type="AlphaFoldDB" id="A0A1T4R222"/>